<dbReference type="RefSeq" id="WP_170161860.1">
    <property type="nucleotide sequence ID" value="NZ_RJVA01000016.1"/>
</dbReference>
<dbReference type="EMBL" id="RJVA01000016">
    <property type="protein sequence ID" value="ROQ89900.1"/>
    <property type="molecule type" value="Genomic_DNA"/>
</dbReference>
<dbReference type="AlphaFoldDB" id="A0A3N1UMF6"/>
<evidence type="ECO:0000313" key="1">
    <source>
        <dbReference type="EMBL" id="ROQ89900.1"/>
    </source>
</evidence>
<organism evidence="1 2">
    <name type="scientific">Desulfosoma caldarium</name>
    <dbReference type="NCBI Taxonomy" id="610254"/>
    <lineage>
        <taxon>Bacteria</taxon>
        <taxon>Pseudomonadati</taxon>
        <taxon>Thermodesulfobacteriota</taxon>
        <taxon>Syntrophobacteria</taxon>
        <taxon>Syntrophobacterales</taxon>
        <taxon>Syntrophobacteraceae</taxon>
        <taxon>Desulfosoma</taxon>
    </lineage>
</organism>
<comment type="caution">
    <text evidence="1">The sequence shown here is derived from an EMBL/GenBank/DDBJ whole genome shotgun (WGS) entry which is preliminary data.</text>
</comment>
<protein>
    <submittedName>
        <fullName evidence="1">Uncharacterized protein</fullName>
    </submittedName>
</protein>
<keyword evidence="2" id="KW-1185">Reference proteome</keyword>
<dbReference type="Proteomes" id="UP000276223">
    <property type="component" value="Unassembled WGS sequence"/>
</dbReference>
<evidence type="ECO:0000313" key="2">
    <source>
        <dbReference type="Proteomes" id="UP000276223"/>
    </source>
</evidence>
<sequence length="49" mass="5524">MRLKPIVLTLSPDEAQEVIRMDMDADSEAALNFVRTVLAKKVKEALKTH</sequence>
<accession>A0A3N1UMF6</accession>
<gene>
    <name evidence="1" type="ORF">EDC27_3019</name>
</gene>
<name>A0A3N1UMF6_9BACT</name>
<reference evidence="1 2" key="1">
    <citation type="submission" date="2018-11" db="EMBL/GenBank/DDBJ databases">
        <title>Genomic Encyclopedia of Type Strains, Phase IV (KMG-IV): sequencing the most valuable type-strain genomes for metagenomic binning, comparative biology and taxonomic classification.</title>
        <authorList>
            <person name="Goeker M."/>
        </authorList>
    </citation>
    <scope>NUCLEOTIDE SEQUENCE [LARGE SCALE GENOMIC DNA]</scope>
    <source>
        <strain evidence="1 2">DSM 22027</strain>
    </source>
</reference>
<proteinExistence type="predicted"/>